<dbReference type="NCBIfam" id="TIGR01068">
    <property type="entry name" value="thioredoxin"/>
    <property type="match status" value="1"/>
</dbReference>
<feature type="site" description="Deprotonates C-terminal active site Cys" evidence="8">
    <location>
        <position position="27"/>
    </location>
</feature>
<dbReference type="Gene3D" id="3.40.30.10">
    <property type="entry name" value="Glutaredoxin"/>
    <property type="match status" value="1"/>
</dbReference>
<name>A0A540WZW6_9BACT</name>
<reference evidence="11 12" key="1">
    <citation type="submission" date="2019-06" db="EMBL/GenBank/DDBJ databases">
        <authorList>
            <person name="Livingstone P."/>
            <person name="Whitworth D."/>
        </authorList>
    </citation>
    <scope>NUCLEOTIDE SEQUENCE [LARGE SCALE GENOMIC DNA]</scope>
    <source>
        <strain evidence="11 12">AM401</strain>
    </source>
</reference>
<gene>
    <name evidence="11" type="primary">trxA</name>
    <name evidence="11" type="ORF">FJV41_18515</name>
</gene>
<comment type="similarity">
    <text evidence="1 7">Belongs to the thioredoxin family.</text>
</comment>
<keyword evidence="2" id="KW-0813">Transport</keyword>
<dbReference type="InterPro" id="IPR005746">
    <property type="entry name" value="Thioredoxin"/>
</dbReference>
<evidence type="ECO:0000256" key="1">
    <source>
        <dbReference type="ARBA" id="ARBA00008987"/>
    </source>
</evidence>
<dbReference type="InterPro" id="IPR036249">
    <property type="entry name" value="Thioredoxin-like_sf"/>
</dbReference>
<dbReference type="PANTHER" id="PTHR45663">
    <property type="entry name" value="GEO12009P1"/>
    <property type="match status" value="1"/>
</dbReference>
<sequence length="108" mass="12062">MAADVIELGDAEFDREVLEAKGPVLVDFTAAWCPPCRFISPILDALAVEYRGRLKVTKIDVDAHQEAAQRYGIRALPCLLVFKEGKVVRQLVGAMPRARLEQELLAWL</sequence>
<dbReference type="GO" id="GO:0005737">
    <property type="term" value="C:cytoplasm"/>
    <property type="evidence" value="ECO:0007669"/>
    <property type="project" value="TreeGrafter"/>
</dbReference>
<keyword evidence="4 9" id="KW-1015">Disulfide bond</keyword>
<feature type="domain" description="Thioredoxin" evidence="10">
    <location>
        <begin position="1"/>
        <end position="108"/>
    </location>
</feature>
<dbReference type="CDD" id="cd02947">
    <property type="entry name" value="TRX_family"/>
    <property type="match status" value="1"/>
</dbReference>
<organism evidence="11 12">
    <name type="scientific">Myxococcus llanfairpwllgwyngyllgogerychwyrndrobwllllantysiliogogogochensis</name>
    <dbReference type="NCBI Taxonomy" id="2590453"/>
    <lineage>
        <taxon>Bacteria</taxon>
        <taxon>Pseudomonadati</taxon>
        <taxon>Myxococcota</taxon>
        <taxon>Myxococcia</taxon>
        <taxon>Myxococcales</taxon>
        <taxon>Cystobacterineae</taxon>
        <taxon>Myxococcaceae</taxon>
        <taxon>Myxococcus</taxon>
    </lineage>
</organism>
<dbReference type="PROSITE" id="PS00194">
    <property type="entry name" value="THIOREDOXIN_1"/>
    <property type="match status" value="1"/>
</dbReference>
<accession>A0A540WZW6</accession>
<evidence type="ECO:0000256" key="7">
    <source>
        <dbReference type="PIRNR" id="PIRNR000077"/>
    </source>
</evidence>
<dbReference type="PROSITE" id="PS51352">
    <property type="entry name" value="THIOREDOXIN_2"/>
    <property type="match status" value="1"/>
</dbReference>
<dbReference type="SUPFAM" id="SSF52833">
    <property type="entry name" value="Thioredoxin-like"/>
    <property type="match status" value="1"/>
</dbReference>
<feature type="disulfide bond" description="Redox-active" evidence="9">
    <location>
        <begin position="33"/>
        <end position="36"/>
    </location>
</feature>
<evidence type="ECO:0000256" key="5">
    <source>
        <dbReference type="ARBA" id="ARBA00023284"/>
    </source>
</evidence>
<comment type="caution">
    <text evidence="11">The sequence shown here is derived from an EMBL/GenBank/DDBJ whole genome shotgun (WGS) entry which is preliminary data.</text>
</comment>
<dbReference type="PRINTS" id="PR00421">
    <property type="entry name" value="THIOREDOXIN"/>
</dbReference>
<feature type="active site" description="Nucleophile" evidence="8">
    <location>
        <position position="36"/>
    </location>
</feature>
<feature type="site" description="Contributes to redox potential value" evidence="8">
    <location>
        <position position="35"/>
    </location>
</feature>
<proteinExistence type="inferred from homology"/>
<dbReference type="EMBL" id="VIFM01000067">
    <property type="protein sequence ID" value="TQF14510.1"/>
    <property type="molecule type" value="Genomic_DNA"/>
</dbReference>
<evidence type="ECO:0000256" key="9">
    <source>
        <dbReference type="PIRSR" id="PIRSR000077-4"/>
    </source>
</evidence>
<feature type="site" description="Contributes to redox potential value" evidence="8">
    <location>
        <position position="34"/>
    </location>
</feature>
<keyword evidence="12" id="KW-1185">Reference proteome</keyword>
<evidence type="ECO:0000313" key="11">
    <source>
        <dbReference type="EMBL" id="TQF14510.1"/>
    </source>
</evidence>
<feature type="active site" description="Nucleophile" evidence="8">
    <location>
        <position position="33"/>
    </location>
</feature>
<evidence type="ECO:0000256" key="8">
    <source>
        <dbReference type="PIRSR" id="PIRSR000077-1"/>
    </source>
</evidence>
<dbReference type="Pfam" id="PF00085">
    <property type="entry name" value="Thioredoxin"/>
    <property type="match status" value="1"/>
</dbReference>
<dbReference type="OrthoDB" id="9790390at2"/>
<evidence type="ECO:0000313" key="12">
    <source>
        <dbReference type="Proteomes" id="UP000315369"/>
    </source>
</evidence>
<evidence type="ECO:0000259" key="10">
    <source>
        <dbReference type="PROSITE" id="PS51352"/>
    </source>
</evidence>
<dbReference type="PIRSF" id="PIRSF000077">
    <property type="entry name" value="Thioredoxin"/>
    <property type="match status" value="1"/>
</dbReference>
<evidence type="ECO:0000256" key="3">
    <source>
        <dbReference type="ARBA" id="ARBA00022982"/>
    </source>
</evidence>
<protein>
    <recommendedName>
        <fullName evidence="6 7">Thioredoxin</fullName>
    </recommendedName>
</protein>
<evidence type="ECO:0000256" key="2">
    <source>
        <dbReference type="ARBA" id="ARBA00022448"/>
    </source>
</evidence>
<dbReference type="InterPro" id="IPR013766">
    <property type="entry name" value="Thioredoxin_domain"/>
</dbReference>
<dbReference type="RefSeq" id="WP_141643836.1">
    <property type="nucleotide sequence ID" value="NZ_VIFM01000067.1"/>
</dbReference>
<keyword evidence="5 9" id="KW-0676">Redox-active center</keyword>
<evidence type="ECO:0000256" key="6">
    <source>
        <dbReference type="NCBIfam" id="TIGR01068"/>
    </source>
</evidence>
<dbReference type="FunFam" id="3.40.30.10:FF:000001">
    <property type="entry name" value="Thioredoxin"/>
    <property type="match status" value="1"/>
</dbReference>
<keyword evidence="3" id="KW-0249">Electron transport</keyword>
<dbReference type="Proteomes" id="UP000315369">
    <property type="component" value="Unassembled WGS sequence"/>
</dbReference>
<evidence type="ECO:0000256" key="4">
    <source>
        <dbReference type="ARBA" id="ARBA00023157"/>
    </source>
</evidence>
<dbReference type="GO" id="GO:0015035">
    <property type="term" value="F:protein-disulfide reductase activity"/>
    <property type="evidence" value="ECO:0007669"/>
    <property type="project" value="UniProtKB-UniRule"/>
</dbReference>
<dbReference type="InterPro" id="IPR017937">
    <property type="entry name" value="Thioredoxin_CS"/>
</dbReference>
<dbReference type="PANTHER" id="PTHR45663:SF11">
    <property type="entry name" value="GEO12009P1"/>
    <property type="match status" value="1"/>
</dbReference>
<dbReference type="AlphaFoldDB" id="A0A540WZW6"/>